<dbReference type="InterPro" id="IPR018044">
    <property type="entry name" value="Peptidase_S11"/>
</dbReference>
<reference evidence="13" key="1">
    <citation type="submission" date="2017-09" db="EMBL/GenBank/DDBJ databases">
        <title>Depth-based differentiation of microbial function through sediment-hosted aquifers and enrichment of novel symbionts in the deep terrestrial subsurface.</title>
        <authorList>
            <person name="Probst A.J."/>
            <person name="Ladd B."/>
            <person name="Jarett J.K."/>
            <person name="Geller-Mcgrath D.E."/>
            <person name="Sieber C.M.K."/>
            <person name="Emerson J.B."/>
            <person name="Anantharaman K."/>
            <person name="Thomas B.C."/>
            <person name="Malmstrom R."/>
            <person name="Stieglmeier M."/>
            <person name="Klingl A."/>
            <person name="Woyke T."/>
            <person name="Ryan C.M."/>
            <person name="Banfield J.F."/>
        </authorList>
    </citation>
    <scope>NUCLEOTIDE SEQUENCE [LARGE SCALE GENOMIC DNA]</scope>
</reference>
<dbReference type="InterPro" id="IPR000871">
    <property type="entry name" value="Beta-lactam_class-A"/>
</dbReference>
<gene>
    <name evidence="12" type="ORF">COU09_03070</name>
</gene>
<dbReference type="Gene3D" id="3.40.710.10">
    <property type="entry name" value="DD-peptidase/beta-lactamase superfamily"/>
    <property type="match status" value="1"/>
</dbReference>
<dbReference type="GO" id="GO:0046677">
    <property type="term" value="P:response to antibiotic"/>
    <property type="evidence" value="ECO:0007669"/>
    <property type="project" value="InterPro"/>
</dbReference>
<keyword evidence="2" id="KW-0732">Signal</keyword>
<name>A0A2H0UPI8_9BACT</name>
<dbReference type="PANTHER" id="PTHR35333">
    <property type="entry name" value="BETA-LACTAMASE"/>
    <property type="match status" value="1"/>
</dbReference>
<proteinExistence type="inferred from homology"/>
<feature type="active site" description="Acyl-ester intermediate" evidence="7">
    <location>
        <position position="136"/>
    </location>
</feature>
<dbReference type="AlphaFoldDB" id="A0A2H0UPI8"/>
<evidence type="ECO:0000256" key="7">
    <source>
        <dbReference type="PIRSR" id="PIRSR618044-1"/>
    </source>
</evidence>
<evidence type="ECO:0000256" key="9">
    <source>
        <dbReference type="RuleBase" id="RU004016"/>
    </source>
</evidence>
<evidence type="ECO:0000256" key="10">
    <source>
        <dbReference type="SAM" id="MobiDB-lite"/>
    </source>
</evidence>
<keyword evidence="4" id="KW-0133">Cell shape</keyword>
<keyword evidence="5" id="KW-0573">Peptidoglycan synthesis</keyword>
<feature type="domain" description="Peptidase S11 D-alanyl-D-alanine carboxypeptidase A N-terminal" evidence="11">
    <location>
        <begin position="128"/>
        <end position="325"/>
    </location>
</feature>
<dbReference type="InterPro" id="IPR001967">
    <property type="entry name" value="Peptidase_S11_N"/>
</dbReference>
<evidence type="ECO:0000313" key="12">
    <source>
        <dbReference type="EMBL" id="PIR88294.1"/>
    </source>
</evidence>
<keyword evidence="3" id="KW-0378">Hydrolase</keyword>
<dbReference type="GO" id="GO:0008360">
    <property type="term" value="P:regulation of cell shape"/>
    <property type="evidence" value="ECO:0007669"/>
    <property type="project" value="UniProtKB-KW"/>
</dbReference>
<evidence type="ECO:0000256" key="8">
    <source>
        <dbReference type="PIRSR" id="PIRSR618044-2"/>
    </source>
</evidence>
<dbReference type="EMBL" id="PFBB01000035">
    <property type="protein sequence ID" value="PIR88294.1"/>
    <property type="molecule type" value="Genomic_DNA"/>
</dbReference>
<dbReference type="Proteomes" id="UP000229615">
    <property type="component" value="Unassembled WGS sequence"/>
</dbReference>
<feature type="region of interest" description="Disordered" evidence="10">
    <location>
        <begin position="82"/>
        <end position="102"/>
    </location>
</feature>
<dbReference type="GO" id="GO:0030655">
    <property type="term" value="P:beta-lactam antibiotic catabolic process"/>
    <property type="evidence" value="ECO:0007669"/>
    <property type="project" value="InterPro"/>
</dbReference>
<comment type="similarity">
    <text evidence="1 9">Belongs to the peptidase S11 family.</text>
</comment>
<evidence type="ECO:0000256" key="4">
    <source>
        <dbReference type="ARBA" id="ARBA00022960"/>
    </source>
</evidence>
<evidence type="ECO:0000259" key="11">
    <source>
        <dbReference type="Pfam" id="PF00768"/>
    </source>
</evidence>
<dbReference type="Pfam" id="PF00768">
    <property type="entry name" value="Peptidase_S11"/>
    <property type="match status" value="1"/>
</dbReference>
<evidence type="ECO:0000256" key="3">
    <source>
        <dbReference type="ARBA" id="ARBA00022801"/>
    </source>
</evidence>
<evidence type="ECO:0000256" key="2">
    <source>
        <dbReference type="ARBA" id="ARBA00022729"/>
    </source>
</evidence>
<dbReference type="GO" id="GO:0071555">
    <property type="term" value="P:cell wall organization"/>
    <property type="evidence" value="ECO:0007669"/>
    <property type="project" value="UniProtKB-KW"/>
</dbReference>
<dbReference type="PANTHER" id="PTHR35333:SF4">
    <property type="entry name" value="SLR0121 PROTEIN"/>
    <property type="match status" value="1"/>
</dbReference>
<keyword evidence="6" id="KW-0961">Cell wall biogenesis/degradation</keyword>
<protein>
    <recommendedName>
        <fullName evidence="11">Peptidase S11 D-alanyl-D-alanine carboxypeptidase A N-terminal domain-containing protein</fullName>
    </recommendedName>
</protein>
<dbReference type="InterPro" id="IPR012338">
    <property type="entry name" value="Beta-lactam/transpept-like"/>
</dbReference>
<comment type="caution">
    <text evidence="12">The sequence shown here is derived from an EMBL/GenBank/DDBJ whole genome shotgun (WGS) entry which is preliminary data.</text>
</comment>
<dbReference type="GO" id="GO:0006508">
    <property type="term" value="P:proteolysis"/>
    <property type="evidence" value="ECO:0007669"/>
    <property type="project" value="InterPro"/>
</dbReference>
<evidence type="ECO:0000313" key="13">
    <source>
        <dbReference type="Proteomes" id="UP000229615"/>
    </source>
</evidence>
<evidence type="ECO:0000256" key="1">
    <source>
        <dbReference type="ARBA" id="ARBA00007164"/>
    </source>
</evidence>
<dbReference type="GO" id="GO:0009252">
    <property type="term" value="P:peptidoglycan biosynthetic process"/>
    <property type="evidence" value="ECO:0007669"/>
    <property type="project" value="UniProtKB-KW"/>
</dbReference>
<dbReference type="PRINTS" id="PR00725">
    <property type="entry name" value="DADACBPTASE1"/>
</dbReference>
<feature type="active site" description="Proton acceptor" evidence="7">
    <location>
        <position position="139"/>
    </location>
</feature>
<dbReference type="GO" id="GO:0009002">
    <property type="term" value="F:serine-type D-Ala-D-Ala carboxypeptidase activity"/>
    <property type="evidence" value="ECO:0007669"/>
    <property type="project" value="InterPro"/>
</dbReference>
<sequence>MNEFHKHSFIFSILFLAVAIFFYVSQSAPLVKSPKEQYNVAGASVAAPVEIGSPTLADIAARKNTEAVHNIDIKTNVLKDNSQAGGDSSIQDQNQTNLGTDSSNSIQAASYLVKELGERDSNQLDSYANNLWPIASITKLMTATVAIEELDPNKFIIMSPSAIAAEGMAGGMSVGERYTLADLLKSMMMVSSNDASTAVSEELPNGEFIQKMNDKAKDLGMFDTNFVDPTGLSYLNQSTPEDLERLLIYIRSSHPEILVKSRLKTDFIIEQNSGDQRQLFSIIEFAGQPDFLGGKTGYIEAADGNFVSLFNYQGKTIMVLVLGSKDRFSDTEKLLAEYKNQFKND</sequence>
<dbReference type="GO" id="GO:0008800">
    <property type="term" value="F:beta-lactamase activity"/>
    <property type="evidence" value="ECO:0007669"/>
    <property type="project" value="InterPro"/>
</dbReference>
<organism evidence="12 13">
    <name type="scientific">Candidatus Harrisonbacteria bacterium CG10_big_fil_rev_8_21_14_0_10_44_23</name>
    <dbReference type="NCBI Taxonomy" id="1974585"/>
    <lineage>
        <taxon>Bacteria</taxon>
        <taxon>Candidatus Harrisoniibacteriota</taxon>
    </lineage>
</organism>
<evidence type="ECO:0000256" key="6">
    <source>
        <dbReference type="ARBA" id="ARBA00023316"/>
    </source>
</evidence>
<evidence type="ECO:0000256" key="5">
    <source>
        <dbReference type="ARBA" id="ARBA00022984"/>
    </source>
</evidence>
<feature type="binding site" evidence="8">
    <location>
        <position position="295"/>
    </location>
    <ligand>
        <name>substrate</name>
    </ligand>
</feature>
<dbReference type="SUPFAM" id="SSF56601">
    <property type="entry name" value="beta-lactamase/transpeptidase-like"/>
    <property type="match status" value="1"/>
</dbReference>
<feature type="active site" evidence="7">
    <location>
        <position position="191"/>
    </location>
</feature>
<accession>A0A2H0UPI8</accession>